<keyword evidence="2" id="KW-0999">Mitochondrion inner membrane</keyword>
<evidence type="ECO:0000256" key="5">
    <source>
        <dbReference type="ARBA" id="ARBA00023136"/>
    </source>
</evidence>
<dbReference type="Pfam" id="PF02046">
    <property type="entry name" value="COX6A"/>
    <property type="match status" value="1"/>
</dbReference>
<accession>A0ABM3Y792</accession>
<keyword evidence="7" id="KW-1185">Reference proteome</keyword>
<dbReference type="GeneID" id="132541195"/>
<evidence type="ECO:0000256" key="1">
    <source>
        <dbReference type="ARBA" id="ARBA00004273"/>
    </source>
</evidence>
<sequence length="144" mass="15717">MGEKAVKDICFCLNIHFNVCRRAQKVQLYFSASASIPAEVLVKDGSAGLCPGFPGCCVSPGTVGAAYVEWLACDALTLFMALPGVGVSLLTVFLKAQHGEHERPEFIPYPHLRIRSKPLPWGDGNHGLFHNPHVNPLPTDYEDE</sequence>
<evidence type="ECO:0000313" key="7">
    <source>
        <dbReference type="Proteomes" id="UP001652624"/>
    </source>
</evidence>
<dbReference type="RefSeq" id="XP_060056941.1">
    <property type="nucleotide sequence ID" value="XM_060200958.1"/>
</dbReference>
<dbReference type="Proteomes" id="UP001652624">
    <property type="component" value="Chromosome 11"/>
</dbReference>
<comment type="similarity">
    <text evidence="6">Belongs to the cytochrome c oxidase subunit 6A family.</text>
</comment>
<comment type="subcellular location">
    <subcellularLocation>
        <location evidence="1">Mitochondrion inner membrane</location>
    </subcellularLocation>
</comment>
<dbReference type="InterPro" id="IPR036418">
    <property type="entry name" value="Cyt_c_oxidase_su6a_sf"/>
</dbReference>
<keyword evidence="4" id="KW-0496">Mitochondrion</keyword>
<gene>
    <name evidence="8" type="primary">LOC132541195</name>
</gene>
<name>A0ABM3Y792_ERIEU</name>
<dbReference type="Gene3D" id="4.10.95.10">
    <property type="entry name" value="Cytochrome c oxidase, subunit VIa"/>
    <property type="match status" value="1"/>
</dbReference>
<dbReference type="PANTHER" id="PTHR11504:SF4">
    <property type="entry name" value="CYTOCHROME C OXIDASE SUBUNIT 6A1, MITOCHONDRIAL"/>
    <property type="match status" value="1"/>
</dbReference>
<organism evidence="7 8">
    <name type="scientific">Erinaceus europaeus</name>
    <name type="common">Western European hedgehog</name>
    <dbReference type="NCBI Taxonomy" id="9365"/>
    <lineage>
        <taxon>Eukaryota</taxon>
        <taxon>Metazoa</taxon>
        <taxon>Chordata</taxon>
        <taxon>Craniata</taxon>
        <taxon>Vertebrata</taxon>
        <taxon>Euteleostomi</taxon>
        <taxon>Mammalia</taxon>
        <taxon>Eutheria</taxon>
        <taxon>Laurasiatheria</taxon>
        <taxon>Eulipotyphla</taxon>
        <taxon>Erinaceidae</taxon>
        <taxon>Erinaceinae</taxon>
        <taxon>Erinaceus</taxon>
    </lineage>
</organism>
<protein>
    <submittedName>
        <fullName evidence="8">Cytochrome c oxidase subunit 6A1, mitochondrial-like</fullName>
    </submittedName>
</protein>
<evidence type="ECO:0000313" key="8">
    <source>
        <dbReference type="RefSeq" id="XP_060056941.1"/>
    </source>
</evidence>
<evidence type="ECO:0000256" key="6">
    <source>
        <dbReference type="RuleBase" id="RU004396"/>
    </source>
</evidence>
<evidence type="ECO:0000256" key="3">
    <source>
        <dbReference type="ARBA" id="ARBA00022946"/>
    </source>
</evidence>
<dbReference type="SUPFAM" id="SSF81411">
    <property type="entry name" value="Mitochondrial cytochrome c oxidase subunit VIa"/>
    <property type="match status" value="1"/>
</dbReference>
<proteinExistence type="inferred from homology"/>
<evidence type="ECO:0000256" key="4">
    <source>
        <dbReference type="ARBA" id="ARBA00023128"/>
    </source>
</evidence>
<evidence type="ECO:0000256" key="2">
    <source>
        <dbReference type="ARBA" id="ARBA00022792"/>
    </source>
</evidence>
<dbReference type="PANTHER" id="PTHR11504">
    <property type="entry name" value="CYTOCHROME C OXIDASE POLYPEPTIDE VIA"/>
    <property type="match status" value="1"/>
</dbReference>
<reference evidence="8" key="1">
    <citation type="submission" date="2025-08" db="UniProtKB">
        <authorList>
            <consortium name="RefSeq"/>
        </authorList>
    </citation>
    <scope>IDENTIFICATION</scope>
</reference>
<keyword evidence="3" id="KW-0809">Transit peptide</keyword>
<keyword evidence="5" id="KW-0472">Membrane</keyword>
<dbReference type="InterPro" id="IPR001349">
    <property type="entry name" value="Cyt_c_oxidase_su6a"/>
</dbReference>